<dbReference type="EMBL" id="WIXP02000009">
    <property type="protein sequence ID" value="KAF6205589.1"/>
    <property type="molecule type" value="Genomic_DNA"/>
</dbReference>
<evidence type="ECO:0000313" key="1">
    <source>
        <dbReference type="EMBL" id="KAF6205589.1"/>
    </source>
</evidence>
<gene>
    <name evidence="1" type="ORF">GE061_019762</name>
</gene>
<comment type="caution">
    <text evidence="1">The sequence shown here is derived from an EMBL/GenBank/DDBJ whole genome shotgun (WGS) entry which is preliminary data.</text>
</comment>
<proteinExistence type="predicted"/>
<reference evidence="1" key="1">
    <citation type="journal article" date="2021" name="Mol. Ecol. Resour.">
        <title>Apolygus lucorum genome provides insights into omnivorousness and mesophyll feeding.</title>
        <authorList>
            <person name="Liu Y."/>
            <person name="Liu H."/>
            <person name="Wang H."/>
            <person name="Huang T."/>
            <person name="Liu B."/>
            <person name="Yang B."/>
            <person name="Yin L."/>
            <person name="Li B."/>
            <person name="Zhang Y."/>
            <person name="Zhang S."/>
            <person name="Jiang F."/>
            <person name="Zhang X."/>
            <person name="Ren Y."/>
            <person name="Wang B."/>
            <person name="Wang S."/>
            <person name="Lu Y."/>
            <person name="Wu K."/>
            <person name="Fan W."/>
            <person name="Wang G."/>
        </authorList>
    </citation>
    <scope>NUCLEOTIDE SEQUENCE</scope>
    <source>
        <strain evidence="1">12Hb</strain>
    </source>
</reference>
<evidence type="ECO:0008006" key="3">
    <source>
        <dbReference type="Google" id="ProtNLM"/>
    </source>
</evidence>
<protein>
    <recommendedName>
        <fullName evidence="3">DUF5641 domain-containing protein</fullName>
    </recommendedName>
</protein>
<keyword evidence="2" id="KW-1185">Reference proteome</keyword>
<organism evidence="1 2">
    <name type="scientific">Apolygus lucorum</name>
    <name type="common">Small green plant bug</name>
    <name type="synonym">Lygocoris lucorum</name>
    <dbReference type="NCBI Taxonomy" id="248454"/>
    <lineage>
        <taxon>Eukaryota</taxon>
        <taxon>Metazoa</taxon>
        <taxon>Ecdysozoa</taxon>
        <taxon>Arthropoda</taxon>
        <taxon>Hexapoda</taxon>
        <taxon>Insecta</taxon>
        <taxon>Pterygota</taxon>
        <taxon>Neoptera</taxon>
        <taxon>Paraneoptera</taxon>
        <taxon>Hemiptera</taxon>
        <taxon>Heteroptera</taxon>
        <taxon>Panheteroptera</taxon>
        <taxon>Cimicomorpha</taxon>
        <taxon>Miridae</taxon>
        <taxon>Mirini</taxon>
        <taxon>Apolygus</taxon>
    </lineage>
</organism>
<name>A0A8S9XAI4_APOLU</name>
<evidence type="ECO:0000313" key="2">
    <source>
        <dbReference type="Proteomes" id="UP000466442"/>
    </source>
</evidence>
<dbReference type="AlphaFoldDB" id="A0A8S9XAI4"/>
<dbReference type="Proteomes" id="UP000466442">
    <property type="component" value="Linkage Group LG9"/>
</dbReference>
<sequence length="216" mass="25094">MHEDVHEYDETTLDFHNDPATNASMDAGTFITLHVAEHSPVYQNTPDHSDLMQEMTIGIVSERVPRLGTLTTDYARPTEPPRPTTVSEHFEAWRRQSETLSPQRLVRTLNEGETVYVKKAQPPPGTTRRCWCPWTGPWIVTRRRPDSMYEMRDPPDRRRQMVHRSRLKPVSIPKAPDDTQREHFRPKIRTGVHDHAELHECTKVHECTKPIQPNPV</sequence>
<accession>A0A8S9XAI4</accession>